<evidence type="ECO:0000256" key="13">
    <source>
        <dbReference type="ARBA" id="ARBA00022989"/>
    </source>
</evidence>
<keyword evidence="16" id="KW-0594">Phospholipid biosynthesis</keyword>
<comment type="similarity">
    <text evidence="5">Belongs to the CDS family.</text>
</comment>
<evidence type="ECO:0000256" key="17">
    <source>
        <dbReference type="ARBA" id="ARBA00023264"/>
    </source>
</evidence>
<dbReference type="GO" id="GO:0016024">
    <property type="term" value="P:CDP-diacylglycerol biosynthetic process"/>
    <property type="evidence" value="ECO:0007669"/>
    <property type="project" value="TreeGrafter"/>
</dbReference>
<evidence type="ECO:0000256" key="23">
    <source>
        <dbReference type="ARBA" id="ARBA00033406"/>
    </source>
</evidence>
<gene>
    <name evidence="25" type="ORF">EV700_1638</name>
</gene>
<evidence type="ECO:0000313" key="26">
    <source>
        <dbReference type="Proteomes" id="UP000292423"/>
    </source>
</evidence>
<organism evidence="25 26">
    <name type="scientific">Fluviicoccus keumensis</name>
    <dbReference type="NCBI Taxonomy" id="1435465"/>
    <lineage>
        <taxon>Bacteria</taxon>
        <taxon>Pseudomonadati</taxon>
        <taxon>Pseudomonadota</taxon>
        <taxon>Gammaproteobacteria</taxon>
        <taxon>Moraxellales</taxon>
        <taxon>Moraxellaceae</taxon>
        <taxon>Fluviicoccus</taxon>
    </lineage>
</organism>
<evidence type="ECO:0000256" key="20">
    <source>
        <dbReference type="ARBA" id="ARBA00032253"/>
    </source>
</evidence>
<keyword evidence="15 24" id="KW-0472">Membrane</keyword>
<evidence type="ECO:0000256" key="8">
    <source>
        <dbReference type="ARBA" id="ARBA00022475"/>
    </source>
</evidence>
<comment type="pathway">
    <text evidence="3">Phospholipid metabolism; CDP-diacylglycerol biosynthesis; CDP-diacylglycerol from sn-glycerol 3-phosphate: step 3/3.</text>
</comment>
<dbReference type="RefSeq" id="WP_130412613.1">
    <property type="nucleotide sequence ID" value="NZ_SHKX01000012.1"/>
</dbReference>
<keyword evidence="11 24" id="KW-0812">Transmembrane</keyword>
<evidence type="ECO:0000256" key="14">
    <source>
        <dbReference type="ARBA" id="ARBA00023098"/>
    </source>
</evidence>
<evidence type="ECO:0000256" key="21">
    <source>
        <dbReference type="ARBA" id="ARBA00032396"/>
    </source>
</evidence>
<keyword evidence="10 25" id="KW-0808">Transferase</keyword>
<evidence type="ECO:0000256" key="5">
    <source>
        <dbReference type="ARBA" id="ARBA00010185"/>
    </source>
</evidence>
<keyword evidence="12 25" id="KW-0548">Nucleotidyltransferase</keyword>
<evidence type="ECO:0000256" key="2">
    <source>
        <dbReference type="ARBA" id="ARBA00004651"/>
    </source>
</evidence>
<evidence type="ECO:0000256" key="1">
    <source>
        <dbReference type="ARBA" id="ARBA00001698"/>
    </source>
</evidence>
<evidence type="ECO:0000256" key="6">
    <source>
        <dbReference type="ARBA" id="ARBA00012487"/>
    </source>
</evidence>
<feature type="transmembrane region" description="Helical" evidence="24">
    <location>
        <begin position="58"/>
        <end position="76"/>
    </location>
</feature>
<evidence type="ECO:0000256" key="10">
    <source>
        <dbReference type="ARBA" id="ARBA00022679"/>
    </source>
</evidence>
<evidence type="ECO:0000256" key="7">
    <source>
        <dbReference type="ARBA" id="ARBA00019373"/>
    </source>
</evidence>
<dbReference type="EC" id="2.7.7.41" evidence="6"/>
<dbReference type="GO" id="GO:0005886">
    <property type="term" value="C:plasma membrane"/>
    <property type="evidence" value="ECO:0007669"/>
    <property type="project" value="UniProtKB-SubCell"/>
</dbReference>
<proteinExistence type="inferred from homology"/>
<evidence type="ECO:0000256" key="24">
    <source>
        <dbReference type="SAM" id="Phobius"/>
    </source>
</evidence>
<evidence type="ECO:0000256" key="4">
    <source>
        <dbReference type="ARBA" id="ARBA00005189"/>
    </source>
</evidence>
<evidence type="ECO:0000256" key="16">
    <source>
        <dbReference type="ARBA" id="ARBA00023209"/>
    </source>
</evidence>
<accession>A0A4Q7Z3I5</accession>
<feature type="transmembrane region" description="Helical" evidence="24">
    <location>
        <begin position="112"/>
        <end position="131"/>
    </location>
</feature>
<dbReference type="PANTHER" id="PTHR46382:SF1">
    <property type="entry name" value="PHOSPHATIDATE CYTIDYLYLTRANSFERASE"/>
    <property type="match status" value="1"/>
</dbReference>
<evidence type="ECO:0000256" key="3">
    <source>
        <dbReference type="ARBA" id="ARBA00005119"/>
    </source>
</evidence>
<keyword evidence="17" id="KW-1208">Phospholipid metabolism</keyword>
<comment type="pathway">
    <text evidence="4">Lipid metabolism.</text>
</comment>
<dbReference type="PANTHER" id="PTHR46382">
    <property type="entry name" value="PHOSPHATIDATE CYTIDYLYLTRANSFERASE"/>
    <property type="match status" value="1"/>
</dbReference>
<feature type="transmembrane region" description="Helical" evidence="24">
    <location>
        <begin position="137"/>
        <end position="156"/>
    </location>
</feature>
<evidence type="ECO:0000256" key="22">
    <source>
        <dbReference type="ARBA" id="ARBA00032743"/>
    </source>
</evidence>
<comment type="caution">
    <text evidence="25">The sequence shown here is derived from an EMBL/GenBank/DDBJ whole genome shotgun (WGS) entry which is preliminary data.</text>
</comment>
<feature type="transmembrane region" description="Helical" evidence="24">
    <location>
        <begin position="177"/>
        <end position="195"/>
    </location>
</feature>
<keyword evidence="26" id="KW-1185">Reference proteome</keyword>
<dbReference type="Pfam" id="PF01148">
    <property type="entry name" value="CTP_transf_1"/>
    <property type="match status" value="1"/>
</dbReference>
<evidence type="ECO:0000256" key="11">
    <source>
        <dbReference type="ARBA" id="ARBA00022692"/>
    </source>
</evidence>
<evidence type="ECO:0000256" key="15">
    <source>
        <dbReference type="ARBA" id="ARBA00023136"/>
    </source>
</evidence>
<evidence type="ECO:0000256" key="18">
    <source>
        <dbReference type="ARBA" id="ARBA00029893"/>
    </source>
</evidence>
<evidence type="ECO:0000256" key="19">
    <source>
        <dbReference type="ARBA" id="ARBA00031825"/>
    </source>
</evidence>
<dbReference type="AlphaFoldDB" id="A0A4Q7Z3I5"/>
<evidence type="ECO:0000313" key="25">
    <source>
        <dbReference type="EMBL" id="RZU44837.1"/>
    </source>
</evidence>
<reference evidence="25 26" key="1">
    <citation type="submission" date="2019-02" db="EMBL/GenBank/DDBJ databases">
        <title>Genomic Encyclopedia of Type Strains, Phase IV (KMG-IV): sequencing the most valuable type-strain genomes for metagenomic binning, comparative biology and taxonomic classification.</title>
        <authorList>
            <person name="Goeker M."/>
        </authorList>
    </citation>
    <scope>NUCLEOTIDE SEQUENCE [LARGE SCALE GENOMIC DNA]</scope>
    <source>
        <strain evidence="25 26">DSM 105135</strain>
    </source>
</reference>
<name>A0A4Q7Z3I5_9GAMM</name>
<protein>
    <recommendedName>
        <fullName evidence="7">Phosphatidate cytidylyltransferase</fullName>
        <ecNumber evidence="6">2.7.7.41</ecNumber>
    </recommendedName>
    <alternativeName>
        <fullName evidence="20">CDP-DAG synthase</fullName>
    </alternativeName>
    <alternativeName>
        <fullName evidence="22">CDP-DG synthase</fullName>
    </alternativeName>
    <alternativeName>
        <fullName evidence="18">CDP-diacylglycerol synthase</fullName>
    </alternativeName>
    <alternativeName>
        <fullName evidence="21">CDP-diglyceride pyrophosphorylase</fullName>
    </alternativeName>
    <alternativeName>
        <fullName evidence="23">CDP-diglyceride synthase</fullName>
    </alternativeName>
    <alternativeName>
        <fullName evidence="19">CTP:phosphatidate cytidylyltransferase</fullName>
    </alternativeName>
</protein>
<feature type="transmembrane region" description="Helical" evidence="24">
    <location>
        <begin position="201"/>
        <end position="220"/>
    </location>
</feature>
<dbReference type="OrthoDB" id="9799199at2"/>
<feature type="transmembrane region" description="Helical" evidence="24">
    <location>
        <begin position="82"/>
        <end position="100"/>
    </location>
</feature>
<dbReference type="EMBL" id="SHKX01000012">
    <property type="protein sequence ID" value="RZU44837.1"/>
    <property type="molecule type" value="Genomic_DNA"/>
</dbReference>
<keyword evidence="14" id="KW-0443">Lipid metabolism</keyword>
<comment type="subcellular location">
    <subcellularLocation>
        <location evidence="2">Cell membrane</location>
        <topology evidence="2">Multi-pass membrane protein</topology>
    </subcellularLocation>
</comment>
<keyword evidence="8" id="KW-1003">Cell membrane</keyword>
<evidence type="ECO:0000256" key="12">
    <source>
        <dbReference type="ARBA" id="ARBA00022695"/>
    </source>
</evidence>
<keyword evidence="13 24" id="KW-1133">Transmembrane helix</keyword>
<comment type="catalytic activity">
    <reaction evidence="1">
        <text>a 1,2-diacyl-sn-glycero-3-phosphate + CTP + H(+) = a CDP-1,2-diacyl-sn-glycerol + diphosphate</text>
        <dbReference type="Rhea" id="RHEA:16229"/>
        <dbReference type="ChEBI" id="CHEBI:15378"/>
        <dbReference type="ChEBI" id="CHEBI:33019"/>
        <dbReference type="ChEBI" id="CHEBI:37563"/>
        <dbReference type="ChEBI" id="CHEBI:58332"/>
        <dbReference type="ChEBI" id="CHEBI:58608"/>
        <dbReference type="EC" id="2.7.7.41"/>
    </reaction>
</comment>
<dbReference type="GO" id="GO:0004605">
    <property type="term" value="F:phosphatidate cytidylyltransferase activity"/>
    <property type="evidence" value="ECO:0007669"/>
    <property type="project" value="UniProtKB-EC"/>
</dbReference>
<keyword evidence="9" id="KW-0444">Lipid biosynthesis</keyword>
<evidence type="ECO:0000256" key="9">
    <source>
        <dbReference type="ARBA" id="ARBA00022516"/>
    </source>
</evidence>
<dbReference type="Proteomes" id="UP000292423">
    <property type="component" value="Unassembled WGS sequence"/>
</dbReference>
<feature type="transmembrane region" description="Helical" evidence="24">
    <location>
        <begin position="32"/>
        <end position="51"/>
    </location>
</feature>
<sequence length="270" mass="28776">MLKERIITALILLPIVLWCVFGAQGSNAFMAFAGALVLVGAWEWTALMKVVNPVGRAAFVALVAAGVVAMSLPALASLRTPLYAASAVFWLIAVRMVIWYPDSARWWAKGIVLLPMGLILLVPAWSGLVGLHQVSPWWLMYLFLLVWGADTGAYFTGRAFGKRKLAPAVSPGKTIEGMLGGLALTTVIMLAVGFYRELPLIRFVAFGGLSVLTVFASVLGDLLESMVKRQAGVKDSGNIFPGHGGALDRIDSLTAAAPVFALGWLLSGGF</sequence>